<dbReference type="CDD" id="cd00371">
    <property type="entry name" value="HMA"/>
    <property type="match status" value="1"/>
</dbReference>
<dbReference type="Pfam" id="PF00403">
    <property type="entry name" value="HMA"/>
    <property type="match status" value="1"/>
</dbReference>
<accession>A0A3A1NEL8</accession>
<dbReference type="InterPro" id="IPR036163">
    <property type="entry name" value="HMA_dom_sf"/>
</dbReference>
<proteinExistence type="predicted"/>
<dbReference type="SUPFAM" id="SSF55008">
    <property type="entry name" value="HMA, heavy metal-associated domain"/>
    <property type="match status" value="1"/>
</dbReference>
<organism evidence="3 5">
    <name type="scientific">Flagellimonas pelagia</name>
    <dbReference type="NCBI Taxonomy" id="2306998"/>
    <lineage>
        <taxon>Bacteria</taxon>
        <taxon>Pseudomonadati</taxon>
        <taxon>Bacteroidota</taxon>
        <taxon>Flavobacteriia</taxon>
        <taxon>Flavobacteriales</taxon>
        <taxon>Flavobacteriaceae</taxon>
        <taxon>Flagellimonas</taxon>
    </lineage>
</organism>
<dbReference type="EMBL" id="VNWK01000033">
    <property type="protein sequence ID" value="TXJ91945.1"/>
    <property type="molecule type" value="Genomic_DNA"/>
</dbReference>
<reference evidence="3 5" key="1">
    <citation type="submission" date="2018-08" db="EMBL/GenBank/DDBJ databases">
        <title>Proposal of Muricauda 72 sp.nov. and Muricauda NH166 sp.nov., isolated from seawater.</title>
        <authorList>
            <person name="Cheng H."/>
            <person name="Wu Y.-H."/>
            <person name="Guo L.-L."/>
            <person name="Xu X.-W."/>
        </authorList>
    </citation>
    <scope>NUCLEOTIDE SEQUENCE [LARGE SCALE GENOMIC DNA]</scope>
    <source>
        <strain evidence="3 5">72</strain>
    </source>
</reference>
<dbReference type="PROSITE" id="PS01047">
    <property type="entry name" value="HMA_1"/>
    <property type="match status" value="1"/>
</dbReference>
<gene>
    <name evidence="3" type="ORF">D2V05_14110</name>
    <name evidence="4" type="ORF">FQ017_13980</name>
</gene>
<dbReference type="Proteomes" id="UP000266691">
    <property type="component" value="Unassembled WGS sequence"/>
</dbReference>
<dbReference type="Proteomes" id="UP000321621">
    <property type="component" value="Unassembled WGS sequence"/>
</dbReference>
<evidence type="ECO:0000313" key="5">
    <source>
        <dbReference type="Proteomes" id="UP000266691"/>
    </source>
</evidence>
<dbReference type="EMBL" id="QXFI01000033">
    <property type="protein sequence ID" value="RIV42754.1"/>
    <property type="molecule type" value="Genomic_DNA"/>
</dbReference>
<name>A0A3A1NEL8_9FLAO</name>
<dbReference type="Gene3D" id="3.30.70.100">
    <property type="match status" value="1"/>
</dbReference>
<dbReference type="RefSeq" id="WP_119648269.1">
    <property type="nucleotide sequence ID" value="NZ_QXFI01000033.1"/>
</dbReference>
<evidence type="ECO:0000313" key="3">
    <source>
        <dbReference type="EMBL" id="RIV42754.1"/>
    </source>
</evidence>
<evidence type="ECO:0000313" key="4">
    <source>
        <dbReference type="EMBL" id="TXJ91945.1"/>
    </source>
</evidence>
<evidence type="ECO:0000313" key="6">
    <source>
        <dbReference type="Proteomes" id="UP000321621"/>
    </source>
</evidence>
<keyword evidence="6" id="KW-1185">Reference proteome</keyword>
<feature type="domain" description="HMA" evidence="2">
    <location>
        <begin position="1"/>
        <end position="66"/>
    </location>
</feature>
<dbReference type="PROSITE" id="PS50846">
    <property type="entry name" value="HMA_2"/>
    <property type="match status" value="1"/>
</dbReference>
<dbReference type="GO" id="GO:0046872">
    <property type="term" value="F:metal ion binding"/>
    <property type="evidence" value="ECO:0007669"/>
    <property type="project" value="UniProtKB-KW"/>
</dbReference>
<dbReference type="AlphaFoldDB" id="A0A3A1NEL8"/>
<dbReference type="InterPro" id="IPR017969">
    <property type="entry name" value="Heavy-metal-associated_CS"/>
</dbReference>
<dbReference type="OrthoDB" id="1521937at2"/>
<comment type="caution">
    <text evidence="3">The sequence shown here is derived from an EMBL/GenBank/DDBJ whole genome shotgun (WGS) entry which is preliminary data.</text>
</comment>
<dbReference type="InterPro" id="IPR006121">
    <property type="entry name" value="HMA_dom"/>
</dbReference>
<keyword evidence="1" id="KW-0479">Metal-binding</keyword>
<evidence type="ECO:0000259" key="2">
    <source>
        <dbReference type="PROSITE" id="PS50846"/>
    </source>
</evidence>
<protein>
    <submittedName>
        <fullName evidence="3">Heavy-metal-associated domain-containing protein</fullName>
    </submittedName>
</protein>
<evidence type="ECO:0000256" key="1">
    <source>
        <dbReference type="ARBA" id="ARBA00022723"/>
    </source>
</evidence>
<sequence length="81" mass="8398">MQQQVAIKGMTCGGCTQTVEKALKQVAGVKTATVSLVPPQADIQTDHEISNAQLQSALAKVGNYRVAGNVTDNEPKKSGGS</sequence>
<reference evidence="4 6" key="2">
    <citation type="submission" date="2019-07" db="EMBL/GenBank/DDBJ databases">
        <title>Draft genome of two Muricauda strains isolated from deep sea.</title>
        <authorList>
            <person name="Sun C."/>
        </authorList>
    </citation>
    <scope>NUCLEOTIDE SEQUENCE [LARGE SCALE GENOMIC DNA]</scope>
    <source>
        <strain evidence="4 6">72</strain>
    </source>
</reference>